<feature type="region of interest" description="Disordered" evidence="1">
    <location>
        <begin position="121"/>
        <end position="177"/>
    </location>
</feature>
<dbReference type="HOGENOM" id="CLU_1519885_0_0_1"/>
<evidence type="ECO:0000256" key="1">
    <source>
        <dbReference type="SAM" id="MobiDB-lite"/>
    </source>
</evidence>
<dbReference type="Proteomes" id="UP000017836">
    <property type="component" value="Unassembled WGS sequence"/>
</dbReference>
<reference evidence="3" key="1">
    <citation type="journal article" date="2013" name="Science">
        <title>The Amborella genome and the evolution of flowering plants.</title>
        <authorList>
            <consortium name="Amborella Genome Project"/>
        </authorList>
    </citation>
    <scope>NUCLEOTIDE SEQUENCE [LARGE SCALE GENOMIC DNA]</scope>
</reference>
<keyword evidence="3" id="KW-1185">Reference proteome</keyword>
<proteinExistence type="predicted"/>
<organism evidence="2 3">
    <name type="scientific">Amborella trichopoda</name>
    <dbReference type="NCBI Taxonomy" id="13333"/>
    <lineage>
        <taxon>Eukaryota</taxon>
        <taxon>Viridiplantae</taxon>
        <taxon>Streptophyta</taxon>
        <taxon>Embryophyta</taxon>
        <taxon>Tracheophyta</taxon>
        <taxon>Spermatophyta</taxon>
        <taxon>Magnoliopsida</taxon>
        <taxon>Amborellales</taxon>
        <taxon>Amborellaceae</taxon>
        <taxon>Amborella</taxon>
    </lineage>
</organism>
<name>W1NNL8_AMBTC</name>
<dbReference type="EMBL" id="KI396482">
    <property type="protein sequence ID" value="ERM97397.1"/>
    <property type="molecule type" value="Genomic_DNA"/>
</dbReference>
<evidence type="ECO:0000313" key="2">
    <source>
        <dbReference type="EMBL" id="ERM97397.1"/>
    </source>
</evidence>
<evidence type="ECO:0000313" key="3">
    <source>
        <dbReference type="Proteomes" id="UP000017836"/>
    </source>
</evidence>
<accession>W1NNL8</accession>
<sequence length="177" mass="18362">MKGIKSLEPIPVAPKRSAHVSKKSASIPSTSPPPPPAKSARVEASTVMTPPLMVSRSALRETYLCTVIEEGSIEAVSEDLGTEVVAQGVPAPSASEVEPEVGHPLDIPSLDLVIVSAPEVPASEVHAEDPSTEPPTPLTEPLTLIVREPAVSADSLVTPSNGKGVPPPRSCNQGRYS</sequence>
<gene>
    <name evidence="2" type="ORF">AMTR_s00127p00103610</name>
</gene>
<protein>
    <submittedName>
        <fullName evidence="2">Uncharacterized protein</fullName>
    </submittedName>
</protein>
<dbReference type="Gramene" id="ERM97397">
    <property type="protein sequence ID" value="ERM97397"/>
    <property type="gene ID" value="AMTR_s00127p00103610"/>
</dbReference>
<feature type="region of interest" description="Disordered" evidence="1">
    <location>
        <begin position="1"/>
        <end position="44"/>
    </location>
</feature>
<dbReference type="AlphaFoldDB" id="W1NNL8"/>